<name>A0A9N9J751_9GLOM</name>
<dbReference type="AlphaFoldDB" id="A0A9N9J751"/>
<evidence type="ECO:0000313" key="1">
    <source>
        <dbReference type="EMBL" id="CAG8767676.1"/>
    </source>
</evidence>
<reference evidence="1" key="1">
    <citation type="submission" date="2021-06" db="EMBL/GenBank/DDBJ databases">
        <authorList>
            <person name="Kallberg Y."/>
            <person name="Tangrot J."/>
            <person name="Rosling A."/>
        </authorList>
    </citation>
    <scope>NUCLEOTIDE SEQUENCE</scope>
    <source>
        <strain evidence="1">FL130A</strain>
    </source>
</reference>
<keyword evidence="2" id="KW-1185">Reference proteome</keyword>
<proteinExistence type="predicted"/>
<feature type="non-terminal residue" evidence="1">
    <location>
        <position position="1"/>
    </location>
</feature>
<dbReference type="OrthoDB" id="2410986at2759"/>
<comment type="caution">
    <text evidence="1">The sequence shown here is derived from an EMBL/GenBank/DDBJ whole genome shotgun (WGS) entry which is preliminary data.</text>
</comment>
<sequence length="197" mass="23151">SAVMTTPTLWILSENHKSAVKYPKKYIQADSNLDDLRSSLCQHQKFLKDVEPSNIEFFSYDNRNEPLREDMLLKDLTTTDVAPLIIRYPVSDSDIVFRCNLSTRWFRCSFPHSSGLWYLVRAYCHKNFETLQSDVSYDFVYNEQKDNKASGEKLIKNEYQLNVAVLNIKPNEDNERVIHLSIRIEGRKAYNDWELTE</sequence>
<organism evidence="1 2">
    <name type="scientific">Ambispora leptoticha</name>
    <dbReference type="NCBI Taxonomy" id="144679"/>
    <lineage>
        <taxon>Eukaryota</taxon>
        <taxon>Fungi</taxon>
        <taxon>Fungi incertae sedis</taxon>
        <taxon>Mucoromycota</taxon>
        <taxon>Glomeromycotina</taxon>
        <taxon>Glomeromycetes</taxon>
        <taxon>Archaeosporales</taxon>
        <taxon>Ambisporaceae</taxon>
        <taxon>Ambispora</taxon>
    </lineage>
</organism>
<evidence type="ECO:0000313" key="2">
    <source>
        <dbReference type="Proteomes" id="UP000789508"/>
    </source>
</evidence>
<protein>
    <submittedName>
        <fullName evidence="1">4779_t:CDS:1</fullName>
    </submittedName>
</protein>
<accession>A0A9N9J751</accession>
<dbReference type="EMBL" id="CAJVPS010050301">
    <property type="protein sequence ID" value="CAG8767676.1"/>
    <property type="molecule type" value="Genomic_DNA"/>
</dbReference>
<dbReference type="Proteomes" id="UP000789508">
    <property type="component" value="Unassembled WGS sequence"/>
</dbReference>
<gene>
    <name evidence="1" type="ORF">ALEPTO_LOCUS13966</name>
</gene>
<feature type="non-terminal residue" evidence="1">
    <location>
        <position position="197"/>
    </location>
</feature>